<dbReference type="InterPro" id="IPR001789">
    <property type="entry name" value="Sig_transdc_resp-reg_receiver"/>
</dbReference>
<evidence type="ECO:0000259" key="6">
    <source>
        <dbReference type="PROSITE" id="PS50110"/>
    </source>
</evidence>
<dbReference type="InterPro" id="IPR003661">
    <property type="entry name" value="HisK_dim/P_dom"/>
</dbReference>
<dbReference type="InterPro" id="IPR003594">
    <property type="entry name" value="HATPase_dom"/>
</dbReference>
<feature type="domain" description="Histidine kinase" evidence="5">
    <location>
        <begin position="167"/>
        <end position="409"/>
    </location>
</feature>
<evidence type="ECO:0000259" key="5">
    <source>
        <dbReference type="PROSITE" id="PS50109"/>
    </source>
</evidence>
<evidence type="ECO:0000256" key="1">
    <source>
        <dbReference type="ARBA" id="ARBA00000085"/>
    </source>
</evidence>
<evidence type="ECO:0000256" key="2">
    <source>
        <dbReference type="ARBA" id="ARBA00012438"/>
    </source>
</evidence>
<name>A0A1H4AFT5_9BACT</name>
<dbReference type="InterPro" id="IPR036097">
    <property type="entry name" value="HisK_dim/P_sf"/>
</dbReference>
<dbReference type="RefSeq" id="WP_175498329.1">
    <property type="nucleotide sequence ID" value="NZ_FNQN01000005.1"/>
</dbReference>
<dbReference type="CDD" id="cd00082">
    <property type="entry name" value="HisKA"/>
    <property type="match status" value="1"/>
</dbReference>
<dbReference type="Proteomes" id="UP000199409">
    <property type="component" value="Unassembled WGS sequence"/>
</dbReference>
<reference evidence="7 8" key="1">
    <citation type="submission" date="2016-10" db="EMBL/GenBank/DDBJ databases">
        <authorList>
            <person name="de Groot N.N."/>
        </authorList>
    </citation>
    <scope>NUCLEOTIDE SEQUENCE [LARGE SCALE GENOMIC DNA]</scope>
    <source>
        <strain evidence="7 8">DSM 7343</strain>
    </source>
</reference>
<dbReference type="InterPro" id="IPR036890">
    <property type="entry name" value="HATPase_C_sf"/>
</dbReference>
<comment type="catalytic activity">
    <reaction evidence="1">
        <text>ATP + protein L-histidine = ADP + protein N-phospho-L-histidine.</text>
        <dbReference type="EC" id="2.7.13.3"/>
    </reaction>
</comment>
<dbReference type="Gene3D" id="3.40.50.2300">
    <property type="match status" value="1"/>
</dbReference>
<evidence type="ECO:0000313" key="8">
    <source>
        <dbReference type="Proteomes" id="UP000199409"/>
    </source>
</evidence>
<dbReference type="PANTHER" id="PTHR43065:SF50">
    <property type="entry name" value="HISTIDINE KINASE"/>
    <property type="match status" value="1"/>
</dbReference>
<evidence type="ECO:0000256" key="4">
    <source>
        <dbReference type="PROSITE-ProRule" id="PRU00169"/>
    </source>
</evidence>
<evidence type="ECO:0000256" key="3">
    <source>
        <dbReference type="ARBA" id="ARBA00022553"/>
    </source>
</evidence>
<dbReference type="PROSITE" id="PS50109">
    <property type="entry name" value="HIS_KIN"/>
    <property type="match status" value="1"/>
</dbReference>
<proteinExistence type="predicted"/>
<dbReference type="EMBL" id="FNQN01000005">
    <property type="protein sequence ID" value="SEA34726.1"/>
    <property type="molecule type" value="Genomic_DNA"/>
</dbReference>
<organism evidence="7 8">
    <name type="scientific">Desulfuromusa kysingii</name>
    <dbReference type="NCBI Taxonomy" id="37625"/>
    <lineage>
        <taxon>Bacteria</taxon>
        <taxon>Pseudomonadati</taxon>
        <taxon>Thermodesulfobacteriota</taxon>
        <taxon>Desulfuromonadia</taxon>
        <taxon>Desulfuromonadales</taxon>
        <taxon>Geopsychrobacteraceae</taxon>
        <taxon>Desulfuromusa</taxon>
    </lineage>
</organism>
<accession>A0A1H4AFT5</accession>
<dbReference type="PROSITE" id="PS50110">
    <property type="entry name" value="RESPONSE_REGULATORY"/>
    <property type="match status" value="1"/>
</dbReference>
<dbReference type="Gene3D" id="3.30.565.10">
    <property type="entry name" value="Histidine kinase-like ATPase, C-terminal domain"/>
    <property type="match status" value="1"/>
</dbReference>
<feature type="modified residue" description="4-aspartylphosphate" evidence="4">
    <location>
        <position position="53"/>
    </location>
</feature>
<dbReference type="GO" id="GO:0000155">
    <property type="term" value="F:phosphorelay sensor kinase activity"/>
    <property type="evidence" value="ECO:0007669"/>
    <property type="project" value="InterPro"/>
</dbReference>
<dbReference type="SMART" id="SM00448">
    <property type="entry name" value="REC"/>
    <property type="match status" value="1"/>
</dbReference>
<keyword evidence="7" id="KW-0418">Kinase</keyword>
<dbReference type="InterPro" id="IPR005467">
    <property type="entry name" value="His_kinase_dom"/>
</dbReference>
<dbReference type="Gene3D" id="1.10.287.130">
    <property type="match status" value="1"/>
</dbReference>
<keyword evidence="7" id="KW-0808">Transferase</keyword>
<keyword evidence="8" id="KW-1185">Reference proteome</keyword>
<dbReference type="InterPro" id="IPR011006">
    <property type="entry name" value="CheY-like_superfamily"/>
</dbReference>
<dbReference type="AlphaFoldDB" id="A0A1H4AFT5"/>
<sequence>MIKKILIVDDEEMIREMQKRYLEDYGYQCFLAGSYDEALILIGQQSIDLALLDINMPGQSGIELLKETKKRFPDIVIIMLTAVDDFNLAEQCLDLGADDYIIKPFSLSRVLVSVKNALEKQRLFLAQHSYQEDLESQLAKKVEKLKASQAMLIQQEKLAAIGQLAAGVAHEINNPVGYISGNLSSANKYLSKLIGYFQQLDEIHKQLPENLKLQIKANKKKFKVDLVMEDLADLFAESLEGTDRIKTIVHGLKSFSRTDSEEPESVDINECIQDALTIVQNEIKYNIKLEQNLGKLPSIIGYHQQLAQVFMNLLVNASHAIEQEGVIKIKSYLSDEIIIVTVTDNGCGIPEENLKKIFDPFYTTKEPGKGTGLGMSITSEIIQKHGGELAVQSTVGQGTEFTISLPTMFFGKTETDPISRGIDI</sequence>
<feature type="domain" description="Response regulatory" evidence="6">
    <location>
        <begin position="4"/>
        <end position="118"/>
    </location>
</feature>
<dbReference type="PANTHER" id="PTHR43065">
    <property type="entry name" value="SENSOR HISTIDINE KINASE"/>
    <property type="match status" value="1"/>
</dbReference>
<dbReference type="SUPFAM" id="SSF52172">
    <property type="entry name" value="CheY-like"/>
    <property type="match status" value="1"/>
</dbReference>
<evidence type="ECO:0000313" key="7">
    <source>
        <dbReference type="EMBL" id="SEA34726.1"/>
    </source>
</evidence>
<dbReference type="SUPFAM" id="SSF47384">
    <property type="entry name" value="Homodimeric domain of signal transducing histidine kinase"/>
    <property type="match status" value="1"/>
</dbReference>
<dbReference type="EC" id="2.7.13.3" evidence="2"/>
<dbReference type="STRING" id="37625.SAMN05660420_01816"/>
<gene>
    <name evidence="7" type="ORF">SAMN05660420_01816</name>
</gene>
<dbReference type="SUPFAM" id="SSF55874">
    <property type="entry name" value="ATPase domain of HSP90 chaperone/DNA topoisomerase II/histidine kinase"/>
    <property type="match status" value="1"/>
</dbReference>
<dbReference type="Pfam" id="PF02518">
    <property type="entry name" value="HATPase_c"/>
    <property type="match status" value="1"/>
</dbReference>
<protein>
    <recommendedName>
        <fullName evidence="2">histidine kinase</fullName>
        <ecNumber evidence="2">2.7.13.3</ecNumber>
    </recommendedName>
</protein>
<dbReference type="PRINTS" id="PR00344">
    <property type="entry name" value="BCTRLSENSOR"/>
</dbReference>
<dbReference type="Pfam" id="PF00072">
    <property type="entry name" value="Response_reg"/>
    <property type="match status" value="1"/>
</dbReference>
<dbReference type="CDD" id="cd17574">
    <property type="entry name" value="REC_OmpR"/>
    <property type="match status" value="1"/>
</dbReference>
<dbReference type="SMART" id="SM00387">
    <property type="entry name" value="HATPase_c"/>
    <property type="match status" value="1"/>
</dbReference>
<dbReference type="InterPro" id="IPR004358">
    <property type="entry name" value="Sig_transdc_His_kin-like_C"/>
</dbReference>
<keyword evidence="3 4" id="KW-0597">Phosphoprotein</keyword>